<evidence type="ECO:0000313" key="3">
    <source>
        <dbReference type="Proteomes" id="UP001469365"/>
    </source>
</evidence>
<keyword evidence="1" id="KW-0812">Transmembrane</keyword>
<feature type="transmembrane region" description="Helical" evidence="1">
    <location>
        <begin position="89"/>
        <end position="107"/>
    </location>
</feature>
<reference evidence="2 3" key="1">
    <citation type="submission" date="2024-04" db="EMBL/GenBank/DDBJ databases">
        <title>draft genome sequnece of Paenibacillus filicis.</title>
        <authorList>
            <person name="Kim D.-U."/>
        </authorList>
    </citation>
    <scope>NUCLEOTIDE SEQUENCE [LARGE SCALE GENOMIC DNA]</scope>
    <source>
        <strain evidence="2 3">KACC14197</strain>
    </source>
</reference>
<dbReference type="EMBL" id="JBBPCC010000039">
    <property type="protein sequence ID" value="MEK8132964.1"/>
    <property type="molecule type" value="Genomic_DNA"/>
</dbReference>
<keyword evidence="1" id="KW-0472">Membrane</keyword>
<keyword evidence="1" id="KW-1133">Transmembrane helix</keyword>
<keyword evidence="3" id="KW-1185">Reference proteome</keyword>
<protein>
    <submittedName>
        <fullName evidence="2">Uncharacterized protein</fullName>
    </submittedName>
</protein>
<gene>
    <name evidence="2" type="ORF">WMW72_34305</name>
</gene>
<accession>A0ABU9DVS6</accession>
<dbReference type="Proteomes" id="UP001469365">
    <property type="component" value="Unassembled WGS sequence"/>
</dbReference>
<feature type="transmembrane region" description="Helical" evidence="1">
    <location>
        <begin position="159"/>
        <end position="179"/>
    </location>
</feature>
<comment type="caution">
    <text evidence="2">The sequence shown here is derived from an EMBL/GenBank/DDBJ whole genome shotgun (WGS) entry which is preliminary data.</text>
</comment>
<sequence length="188" mass="21695">MVRIIGSVIISTVLSTLLSNFIHQYAIFFLVPVMIGIVRFVFGEKTKYSIWITIVGYVLFLLIQAFLGLLFLSYGLMGPEDMQPFTVKGYIAQVITFIIVVIISIFLKRTNDGFDFDFSDRVNTGRKSSSKPYVIVAIISVFIVLITYPNLYYQETIRMFYLVLVINTSAFFLLIFLSMKRDREEMLR</sequence>
<feature type="transmembrane region" description="Helical" evidence="1">
    <location>
        <begin position="133"/>
        <end position="153"/>
    </location>
</feature>
<name>A0ABU9DVS6_9BACL</name>
<proteinExistence type="predicted"/>
<organism evidence="2 3">
    <name type="scientific">Paenibacillus filicis</name>
    <dbReference type="NCBI Taxonomy" id="669464"/>
    <lineage>
        <taxon>Bacteria</taxon>
        <taxon>Bacillati</taxon>
        <taxon>Bacillota</taxon>
        <taxon>Bacilli</taxon>
        <taxon>Bacillales</taxon>
        <taxon>Paenibacillaceae</taxon>
        <taxon>Paenibacillus</taxon>
    </lineage>
</organism>
<evidence type="ECO:0000256" key="1">
    <source>
        <dbReference type="SAM" id="Phobius"/>
    </source>
</evidence>
<evidence type="ECO:0000313" key="2">
    <source>
        <dbReference type="EMBL" id="MEK8132964.1"/>
    </source>
</evidence>
<feature type="transmembrane region" description="Helical" evidence="1">
    <location>
        <begin position="22"/>
        <end position="42"/>
    </location>
</feature>
<feature type="transmembrane region" description="Helical" evidence="1">
    <location>
        <begin position="54"/>
        <end position="77"/>
    </location>
</feature>